<dbReference type="STRING" id="690850.Desaf_3526"/>
<evidence type="ECO:0000313" key="1">
    <source>
        <dbReference type="EMBL" id="EGJ51807.1"/>
    </source>
</evidence>
<dbReference type="HOGENOM" id="CLU_171169_0_0_7"/>
<name>F3YY31_DESAF</name>
<organism evidence="1 2">
    <name type="scientific">Desulfocurvibacter africanus subsp. africanus str. Walvis Bay</name>
    <dbReference type="NCBI Taxonomy" id="690850"/>
    <lineage>
        <taxon>Bacteria</taxon>
        <taxon>Pseudomonadati</taxon>
        <taxon>Thermodesulfobacteriota</taxon>
        <taxon>Desulfovibrionia</taxon>
        <taxon>Desulfovibrionales</taxon>
        <taxon>Desulfovibrionaceae</taxon>
        <taxon>Desulfocurvibacter</taxon>
    </lineage>
</organism>
<dbReference type="InterPro" id="IPR035093">
    <property type="entry name" value="RelE/ParE_toxin_dom_sf"/>
</dbReference>
<protein>
    <submittedName>
        <fullName evidence="1">Conserved hypothetical cytosolic protein</fullName>
    </submittedName>
</protein>
<dbReference type="Proteomes" id="UP000007844">
    <property type="component" value="Chromosome"/>
</dbReference>
<keyword evidence="2" id="KW-1185">Reference proteome</keyword>
<dbReference type="AlphaFoldDB" id="F3YY31"/>
<gene>
    <name evidence="1" type="ORF">Desaf_3526</name>
</gene>
<evidence type="ECO:0000313" key="2">
    <source>
        <dbReference type="Proteomes" id="UP000007844"/>
    </source>
</evidence>
<dbReference type="EMBL" id="CP003221">
    <property type="protein sequence ID" value="EGJ51807.1"/>
    <property type="molecule type" value="Genomic_DNA"/>
</dbReference>
<proteinExistence type="predicted"/>
<dbReference type="eggNOG" id="ENOG50336AV">
    <property type="taxonomic scope" value="Bacteria"/>
</dbReference>
<sequence length="95" mass="10918">MTWTVEFTAKAAKQKTKLPKRIAERLDALRRAIEFNGPLQPTMPHFGKLKNRPGEVYHCHLNKGRPTYVAVWQVLDKVVCLVEVTYVGTHEKAPY</sequence>
<accession>F3YY31</accession>
<dbReference type="KEGG" id="daf:Desaf_3526"/>
<reference evidence="1 2" key="1">
    <citation type="journal article" date="2011" name="J. Bacteriol.">
        <title>Genome sequence of the mercury-methylating and pleomorphic Desulfovibrio africanus Strain Walvis Bay.</title>
        <authorList>
            <person name="Brown S.D."/>
            <person name="Wall J.D."/>
            <person name="Kucken A.M."/>
            <person name="Gilmour C.C."/>
            <person name="Podar M."/>
            <person name="Brandt C.C."/>
            <person name="Teshima H."/>
            <person name="Detter J.C."/>
            <person name="Han C.S."/>
            <person name="Land M.L."/>
            <person name="Lucas S."/>
            <person name="Han J."/>
            <person name="Pennacchio L."/>
            <person name="Nolan M."/>
            <person name="Pitluck S."/>
            <person name="Woyke T."/>
            <person name="Goodwin L."/>
            <person name="Palumbo A.V."/>
            <person name="Elias D.A."/>
        </authorList>
    </citation>
    <scope>NUCLEOTIDE SEQUENCE [LARGE SCALE GENOMIC DNA]</scope>
    <source>
        <strain evidence="1 2">Walvis Bay</strain>
    </source>
</reference>
<dbReference type="SUPFAM" id="SSF143011">
    <property type="entry name" value="RelE-like"/>
    <property type="match status" value="1"/>
</dbReference>